<dbReference type="Pfam" id="PF01694">
    <property type="entry name" value="Rhomboid"/>
    <property type="match status" value="1"/>
</dbReference>
<dbReference type="SUPFAM" id="SSF144091">
    <property type="entry name" value="Rhomboid-like"/>
    <property type="match status" value="1"/>
</dbReference>
<protein>
    <submittedName>
        <fullName evidence="7">Rhombosortase</fullName>
    </submittedName>
</protein>
<feature type="transmembrane region" description="Helical" evidence="5">
    <location>
        <begin position="137"/>
        <end position="156"/>
    </location>
</feature>
<dbReference type="AlphaFoldDB" id="A0A484HBE8"/>
<organism evidence="7">
    <name type="scientific">uncultured Desulfobacteraceae bacterium</name>
    <dbReference type="NCBI Taxonomy" id="218296"/>
    <lineage>
        <taxon>Bacteria</taxon>
        <taxon>Pseudomonadati</taxon>
        <taxon>Thermodesulfobacteriota</taxon>
        <taxon>Desulfobacteria</taxon>
        <taxon>Desulfobacterales</taxon>
        <taxon>Desulfobacteraceae</taxon>
        <taxon>environmental samples</taxon>
    </lineage>
</organism>
<evidence type="ECO:0000256" key="4">
    <source>
        <dbReference type="ARBA" id="ARBA00023136"/>
    </source>
</evidence>
<feature type="transmembrane region" description="Helical" evidence="5">
    <location>
        <begin position="55"/>
        <end position="77"/>
    </location>
</feature>
<dbReference type="GO" id="GO:0016020">
    <property type="term" value="C:membrane"/>
    <property type="evidence" value="ECO:0007669"/>
    <property type="project" value="UniProtKB-SubCell"/>
</dbReference>
<feature type="transmembrane region" description="Helical" evidence="5">
    <location>
        <begin position="84"/>
        <end position="103"/>
    </location>
</feature>
<dbReference type="Gene3D" id="1.20.1540.10">
    <property type="entry name" value="Rhomboid-like"/>
    <property type="match status" value="1"/>
</dbReference>
<dbReference type="NCBIfam" id="TIGR03902">
    <property type="entry name" value="rhom_GG_sort"/>
    <property type="match status" value="1"/>
</dbReference>
<reference evidence="7" key="1">
    <citation type="submission" date="2019-01" db="EMBL/GenBank/DDBJ databases">
        <authorList>
            <consortium name="Genoscope - CEA"/>
            <person name="William W."/>
        </authorList>
    </citation>
    <scope>NUCLEOTIDE SEQUENCE</scope>
    <source>
        <strain evidence="7">CR-1</strain>
    </source>
</reference>
<proteinExistence type="predicted"/>
<keyword evidence="3 5" id="KW-1133">Transmembrane helix</keyword>
<gene>
    <name evidence="7" type="primary">rrtA</name>
    <name evidence="7" type="ORF">EPICR_10093</name>
</gene>
<comment type="subcellular location">
    <subcellularLocation>
        <location evidence="1">Membrane</location>
        <topology evidence="1">Multi-pass membrane protein</topology>
    </subcellularLocation>
</comment>
<dbReference type="InterPro" id="IPR023826">
    <property type="entry name" value="Rhom-like_SP_proteobac"/>
</dbReference>
<feature type="transmembrane region" description="Helical" evidence="5">
    <location>
        <begin position="7"/>
        <end position="28"/>
    </location>
</feature>
<evidence type="ECO:0000256" key="3">
    <source>
        <dbReference type="ARBA" id="ARBA00022989"/>
    </source>
</evidence>
<evidence type="ECO:0000256" key="2">
    <source>
        <dbReference type="ARBA" id="ARBA00022692"/>
    </source>
</evidence>
<dbReference type="InterPro" id="IPR035952">
    <property type="entry name" value="Rhomboid-like_sf"/>
</dbReference>
<evidence type="ECO:0000256" key="5">
    <source>
        <dbReference type="SAM" id="Phobius"/>
    </source>
</evidence>
<evidence type="ECO:0000256" key="1">
    <source>
        <dbReference type="ARBA" id="ARBA00004141"/>
    </source>
</evidence>
<accession>A0A484HBE8</accession>
<dbReference type="EMBL" id="CAACVI010000001">
    <property type="protein sequence ID" value="VEN72594.1"/>
    <property type="molecule type" value="Genomic_DNA"/>
</dbReference>
<keyword evidence="4 5" id="KW-0472">Membrane</keyword>
<evidence type="ECO:0000259" key="6">
    <source>
        <dbReference type="Pfam" id="PF01694"/>
    </source>
</evidence>
<keyword evidence="2 5" id="KW-0812">Transmembrane</keyword>
<dbReference type="GO" id="GO:0004252">
    <property type="term" value="F:serine-type endopeptidase activity"/>
    <property type="evidence" value="ECO:0007669"/>
    <property type="project" value="InterPro"/>
</dbReference>
<name>A0A484HBE8_9BACT</name>
<sequence>MDRPKEIIAWGRAPILLVAGLAVMAHVFPELSDRLVYDRRAVLAGEFWRILTAPLAHFSAGHLFWNLLALVAAGLAIHQAGFKGFGPAFVFAAATPGVVFLAVCPEMERYGGLSGPATAAAAFFCLKHILETEKNQAMWLIILLLMAAKIVAEAAVDAPIFARGGETPFRPLPSAHILGSLGALGAVWRSRLKPPFSGAPGACLNRGQND</sequence>
<feature type="transmembrane region" description="Helical" evidence="5">
    <location>
        <begin position="109"/>
        <end position="130"/>
    </location>
</feature>
<dbReference type="InterPro" id="IPR022764">
    <property type="entry name" value="Peptidase_S54_rhomboid_dom"/>
</dbReference>
<evidence type="ECO:0000313" key="7">
    <source>
        <dbReference type="EMBL" id="VEN72594.1"/>
    </source>
</evidence>
<feature type="domain" description="Peptidase S54 rhomboid" evidence="6">
    <location>
        <begin position="45"/>
        <end position="151"/>
    </location>
</feature>